<reference evidence="2" key="1">
    <citation type="submission" date="2021-06" db="EMBL/GenBank/DDBJ databases">
        <title>Parelaphostrongylus tenuis whole genome reference sequence.</title>
        <authorList>
            <person name="Garwood T.J."/>
            <person name="Larsen P.A."/>
            <person name="Fountain-Jones N.M."/>
            <person name="Garbe J.R."/>
            <person name="Macchietto M.G."/>
            <person name="Kania S.A."/>
            <person name="Gerhold R.W."/>
            <person name="Richards J.E."/>
            <person name="Wolf T.M."/>
        </authorList>
    </citation>
    <scope>NUCLEOTIDE SEQUENCE</scope>
    <source>
        <strain evidence="2">MNPRO001-30</strain>
        <tissue evidence="2">Meninges</tissue>
    </source>
</reference>
<protein>
    <submittedName>
        <fullName evidence="2">Uncharacterized protein</fullName>
    </submittedName>
</protein>
<organism evidence="2 3">
    <name type="scientific">Parelaphostrongylus tenuis</name>
    <name type="common">Meningeal worm</name>
    <dbReference type="NCBI Taxonomy" id="148309"/>
    <lineage>
        <taxon>Eukaryota</taxon>
        <taxon>Metazoa</taxon>
        <taxon>Ecdysozoa</taxon>
        <taxon>Nematoda</taxon>
        <taxon>Chromadorea</taxon>
        <taxon>Rhabditida</taxon>
        <taxon>Rhabditina</taxon>
        <taxon>Rhabditomorpha</taxon>
        <taxon>Strongyloidea</taxon>
        <taxon>Metastrongylidae</taxon>
        <taxon>Parelaphostrongylus</taxon>
    </lineage>
</organism>
<accession>A0AAD5RD26</accession>
<name>A0AAD5RD26_PARTN</name>
<proteinExistence type="predicted"/>
<keyword evidence="3" id="KW-1185">Reference proteome</keyword>
<evidence type="ECO:0000313" key="2">
    <source>
        <dbReference type="EMBL" id="KAJ1374173.1"/>
    </source>
</evidence>
<evidence type="ECO:0000256" key="1">
    <source>
        <dbReference type="SAM" id="MobiDB-lite"/>
    </source>
</evidence>
<evidence type="ECO:0000313" key="3">
    <source>
        <dbReference type="Proteomes" id="UP001196413"/>
    </source>
</evidence>
<sequence>MERNNFYSMTICGSVMDAIARIRYEDRIDDDEPATLSNPSLRKKSMDEPLASSSIL</sequence>
<feature type="region of interest" description="Disordered" evidence="1">
    <location>
        <begin position="29"/>
        <end position="56"/>
    </location>
</feature>
<comment type="caution">
    <text evidence="2">The sequence shown here is derived from an EMBL/GenBank/DDBJ whole genome shotgun (WGS) entry which is preliminary data.</text>
</comment>
<dbReference type="AlphaFoldDB" id="A0AAD5RD26"/>
<dbReference type="EMBL" id="JAHQIW010007406">
    <property type="protein sequence ID" value="KAJ1374173.1"/>
    <property type="molecule type" value="Genomic_DNA"/>
</dbReference>
<dbReference type="Proteomes" id="UP001196413">
    <property type="component" value="Unassembled WGS sequence"/>
</dbReference>
<gene>
    <name evidence="2" type="ORF">KIN20_036798</name>
</gene>